<dbReference type="EMBL" id="DVIT01000026">
    <property type="protein sequence ID" value="HIS47249.1"/>
    <property type="molecule type" value="Genomic_DNA"/>
</dbReference>
<sequence length="473" mass="52055">MKIKRLTALGLVTVVTASTALAACGGGGSASADGKKTLTVFLYMNEQEQEIYKNMIEQFKEAHSDTIADIDLQVTTQSEYNTTLTGMMTAGDLPDVFYVGPESVQDFAEAGYIENIQPYLDEMGVSTDDFMQDILSSYRFDGTSTGSGDLYALPKDASVFAYAYNKDMFDEAGLEYPDPNDPYTYDEFVDVCKQLTKDTNGDGEIDQWGCGMANIYMLYQFVWSNGASFLSDDYRTVTIDTPEFKDALQKYVDLTLVHKVTPTVEQDASLGVYQRWLAGQQAFYACGTWDVAAFMDEETFPYNWDLCAYPTLETGKTVTWLGTVGYCVSATSENKAEAVELINYLSADADGQREVSGITTGESIQIPNLVSMAEGEFKDAVADGTVNYPSNVDVIFNYMNGTDIYEGRFQEATYTPNSEWIDLFFEGLDNVKNGTVTVDDYIADVLPDMQDSLDQAWADADANAAATAESAAE</sequence>
<feature type="chain" id="PRO_5039545116" evidence="1">
    <location>
        <begin position="23"/>
        <end position="473"/>
    </location>
</feature>
<dbReference type="CDD" id="cd13585">
    <property type="entry name" value="PBP2_TMBP_like"/>
    <property type="match status" value="1"/>
</dbReference>
<dbReference type="PANTHER" id="PTHR43649">
    <property type="entry name" value="ARABINOSE-BINDING PROTEIN-RELATED"/>
    <property type="match status" value="1"/>
</dbReference>
<dbReference type="PROSITE" id="PS51257">
    <property type="entry name" value="PROKAR_LIPOPROTEIN"/>
    <property type="match status" value="1"/>
</dbReference>
<proteinExistence type="predicted"/>
<dbReference type="InterPro" id="IPR050490">
    <property type="entry name" value="Bact_solute-bd_prot1"/>
</dbReference>
<dbReference type="SUPFAM" id="SSF53850">
    <property type="entry name" value="Periplasmic binding protein-like II"/>
    <property type="match status" value="1"/>
</dbReference>
<protein>
    <submittedName>
        <fullName evidence="2">Sugar ABC transporter substrate-binding protein</fullName>
    </submittedName>
</protein>
<feature type="signal peptide" evidence="1">
    <location>
        <begin position="1"/>
        <end position="22"/>
    </location>
</feature>
<dbReference type="AlphaFoldDB" id="A0A9D1JQZ5"/>
<comment type="caution">
    <text evidence="2">The sequence shown here is derived from an EMBL/GenBank/DDBJ whole genome shotgun (WGS) entry which is preliminary data.</text>
</comment>
<evidence type="ECO:0000256" key="1">
    <source>
        <dbReference type="SAM" id="SignalP"/>
    </source>
</evidence>
<dbReference type="Proteomes" id="UP000823927">
    <property type="component" value="Unassembled WGS sequence"/>
</dbReference>
<dbReference type="Gene3D" id="3.40.190.10">
    <property type="entry name" value="Periplasmic binding protein-like II"/>
    <property type="match status" value="1"/>
</dbReference>
<dbReference type="Pfam" id="PF01547">
    <property type="entry name" value="SBP_bac_1"/>
    <property type="match status" value="1"/>
</dbReference>
<evidence type="ECO:0000313" key="3">
    <source>
        <dbReference type="Proteomes" id="UP000823927"/>
    </source>
</evidence>
<gene>
    <name evidence="2" type="ORF">IAB46_06775</name>
</gene>
<dbReference type="PANTHER" id="PTHR43649:SF12">
    <property type="entry name" value="DIACETYLCHITOBIOSE BINDING PROTEIN DASA"/>
    <property type="match status" value="1"/>
</dbReference>
<organism evidence="2 3">
    <name type="scientific">Candidatus Scybalocola faecigallinarum</name>
    <dbReference type="NCBI Taxonomy" id="2840941"/>
    <lineage>
        <taxon>Bacteria</taxon>
        <taxon>Bacillati</taxon>
        <taxon>Bacillota</taxon>
        <taxon>Clostridia</taxon>
        <taxon>Lachnospirales</taxon>
        <taxon>Lachnospiraceae</taxon>
        <taxon>Lachnospiraceae incertae sedis</taxon>
        <taxon>Candidatus Scybalocola (ex Gilroy et al. 2021)</taxon>
    </lineage>
</organism>
<evidence type="ECO:0000313" key="2">
    <source>
        <dbReference type="EMBL" id="HIS47249.1"/>
    </source>
</evidence>
<reference evidence="2" key="1">
    <citation type="submission" date="2020-10" db="EMBL/GenBank/DDBJ databases">
        <authorList>
            <person name="Gilroy R."/>
        </authorList>
    </citation>
    <scope>NUCLEOTIDE SEQUENCE</scope>
    <source>
        <strain evidence="2">CHK178-757</strain>
    </source>
</reference>
<dbReference type="InterPro" id="IPR006059">
    <property type="entry name" value="SBP"/>
</dbReference>
<keyword evidence="1" id="KW-0732">Signal</keyword>
<accession>A0A9D1JQZ5</accession>
<name>A0A9D1JQZ5_9FIRM</name>
<reference evidence="2" key="2">
    <citation type="journal article" date="2021" name="PeerJ">
        <title>Extensive microbial diversity within the chicken gut microbiome revealed by metagenomics and culture.</title>
        <authorList>
            <person name="Gilroy R."/>
            <person name="Ravi A."/>
            <person name="Getino M."/>
            <person name="Pursley I."/>
            <person name="Horton D.L."/>
            <person name="Alikhan N.F."/>
            <person name="Baker D."/>
            <person name="Gharbi K."/>
            <person name="Hall N."/>
            <person name="Watson M."/>
            <person name="Adriaenssens E.M."/>
            <person name="Foster-Nyarko E."/>
            <person name="Jarju S."/>
            <person name="Secka A."/>
            <person name="Antonio M."/>
            <person name="Oren A."/>
            <person name="Chaudhuri R.R."/>
            <person name="La Ragione R."/>
            <person name="Hildebrand F."/>
            <person name="Pallen M.J."/>
        </authorList>
    </citation>
    <scope>NUCLEOTIDE SEQUENCE</scope>
    <source>
        <strain evidence="2">CHK178-757</strain>
    </source>
</reference>